<proteinExistence type="inferred from homology"/>
<dbReference type="GO" id="GO:0043161">
    <property type="term" value="P:proteasome-mediated ubiquitin-dependent protein catabolic process"/>
    <property type="evidence" value="ECO:0007669"/>
    <property type="project" value="Ensembl"/>
</dbReference>
<dbReference type="Proteomes" id="UP000694398">
    <property type="component" value="Unassembled WGS sequence"/>
</dbReference>
<keyword evidence="5" id="KW-0067">ATP-binding</keyword>
<keyword evidence="3" id="KW-0677">Repeat</keyword>
<protein>
    <submittedName>
        <fullName evidence="10">NLR family pyrin domain containing 4</fullName>
    </submittedName>
</protein>
<evidence type="ECO:0000256" key="2">
    <source>
        <dbReference type="ARBA" id="ARBA00022614"/>
    </source>
</evidence>
<dbReference type="AlphaFoldDB" id="A0A8C2UHU3"/>
<dbReference type="SMART" id="SM01289">
    <property type="entry name" value="PYRIN"/>
    <property type="match status" value="1"/>
</dbReference>
<dbReference type="CDD" id="cd08320">
    <property type="entry name" value="Pyrin_NALPs"/>
    <property type="match status" value="1"/>
</dbReference>
<dbReference type="InterPro" id="IPR041267">
    <property type="entry name" value="NLRP_HD2"/>
</dbReference>
<dbReference type="GO" id="GO:0050727">
    <property type="term" value="P:regulation of inflammatory response"/>
    <property type="evidence" value="ECO:0007669"/>
    <property type="project" value="TreeGrafter"/>
</dbReference>
<dbReference type="InterPro" id="IPR011029">
    <property type="entry name" value="DEATH-like_dom_sf"/>
</dbReference>
<dbReference type="PROSITE" id="PS50837">
    <property type="entry name" value="NACHT"/>
    <property type="match status" value="1"/>
</dbReference>
<dbReference type="GO" id="GO:0060090">
    <property type="term" value="F:molecular adaptor activity"/>
    <property type="evidence" value="ECO:0007669"/>
    <property type="project" value="Ensembl"/>
</dbReference>
<gene>
    <name evidence="10" type="primary">NLRP4</name>
</gene>
<organism evidence="10 11">
    <name type="scientific">Chinchilla lanigera</name>
    <name type="common">Long-tailed chinchilla</name>
    <name type="synonym">Chinchilla villidera</name>
    <dbReference type="NCBI Taxonomy" id="34839"/>
    <lineage>
        <taxon>Eukaryota</taxon>
        <taxon>Metazoa</taxon>
        <taxon>Chordata</taxon>
        <taxon>Craniata</taxon>
        <taxon>Vertebrata</taxon>
        <taxon>Euteleostomi</taxon>
        <taxon>Mammalia</taxon>
        <taxon>Eutheria</taxon>
        <taxon>Euarchontoglires</taxon>
        <taxon>Glires</taxon>
        <taxon>Rodentia</taxon>
        <taxon>Hystricomorpha</taxon>
        <taxon>Chinchillidae</taxon>
        <taxon>Chinchilla</taxon>
    </lineage>
</organism>
<accession>A0A8C2UHU3</accession>
<comment type="similarity">
    <text evidence="1">Belongs to the NLRP family.</text>
</comment>
<dbReference type="InterPro" id="IPR001611">
    <property type="entry name" value="Leu-rich_rpt"/>
</dbReference>
<dbReference type="GO" id="GO:0006954">
    <property type="term" value="P:inflammatory response"/>
    <property type="evidence" value="ECO:0007669"/>
    <property type="project" value="UniProtKB-KW"/>
</dbReference>
<dbReference type="PANTHER" id="PTHR45690:SF6">
    <property type="entry name" value="NACHT, LRR AND PYD DOMAINS-CONTAINING PROTEIN 4"/>
    <property type="match status" value="1"/>
</dbReference>
<evidence type="ECO:0000256" key="5">
    <source>
        <dbReference type="ARBA" id="ARBA00022840"/>
    </source>
</evidence>
<dbReference type="GO" id="GO:0005737">
    <property type="term" value="C:cytoplasm"/>
    <property type="evidence" value="ECO:0007669"/>
    <property type="project" value="Ensembl"/>
</dbReference>
<keyword evidence="4" id="KW-0547">Nucleotide-binding</keyword>
<dbReference type="FunFam" id="3.40.50.300:FF:000442">
    <property type="entry name" value="NACHT, LRR and PYD domains-containing protein 3"/>
    <property type="match status" value="1"/>
</dbReference>
<dbReference type="InterPro" id="IPR007111">
    <property type="entry name" value="NACHT_NTPase"/>
</dbReference>
<dbReference type="Gene3D" id="1.10.533.10">
    <property type="entry name" value="Death Domain, Fas"/>
    <property type="match status" value="1"/>
</dbReference>
<evidence type="ECO:0000259" key="9">
    <source>
        <dbReference type="PROSITE" id="PS50837"/>
    </source>
</evidence>
<evidence type="ECO:0000256" key="3">
    <source>
        <dbReference type="ARBA" id="ARBA00022737"/>
    </source>
</evidence>
<dbReference type="InterPro" id="IPR032675">
    <property type="entry name" value="LRR_dom_sf"/>
</dbReference>
<dbReference type="SMART" id="SM00368">
    <property type="entry name" value="LRR_RI"/>
    <property type="match status" value="8"/>
</dbReference>
<dbReference type="PANTHER" id="PTHR45690">
    <property type="entry name" value="NACHT, LRR AND PYD DOMAINS-CONTAINING PROTEIN 12"/>
    <property type="match status" value="1"/>
</dbReference>
<dbReference type="Pfam" id="PF13516">
    <property type="entry name" value="LRR_6"/>
    <property type="match status" value="2"/>
</dbReference>
<dbReference type="SUPFAM" id="SSF52047">
    <property type="entry name" value="RNI-like"/>
    <property type="match status" value="1"/>
</dbReference>
<feature type="domain" description="Pyrin" evidence="8">
    <location>
        <begin position="1"/>
        <end position="94"/>
    </location>
</feature>
<evidence type="ECO:0000313" key="10">
    <source>
        <dbReference type="Ensembl" id="ENSCLAP00000000175.1"/>
    </source>
</evidence>
<dbReference type="GO" id="GO:0045824">
    <property type="term" value="P:negative regulation of innate immune response"/>
    <property type="evidence" value="ECO:0007669"/>
    <property type="project" value="Ensembl"/>
</dbReference>
<dbReference type="Pfam" id="PF02758">
    <property type="entry name" value="PYRIN"/>
    <property type="match status" value="1"/>
</dbReference>
<evidence type="ECO:0000259" key="8">
    <source>
        <dbReference type="PROSITE" id="PS50824"/>
    </source>
</evidence>
<feature type="domain" description="NACHT" evidence="9">
    <location>
        <begin position="149"/>
        <end position="279"/>
    </location>
</feature>
<dbReference type="GeneTree" id="ENSGT00940000162284"/>
<comment type="function">
    <text evidence="7">May be involved in inflammation and recognition of cytosolic pathogen-associated molecular patterns (PAMPs) not intercepted by membrane-bound receptors.</text>
</comment>
<evidence type="ECO:0000256" key="4">
    <source>
        <dbReference type="ARBA" id="ARBA00022741"/>
    </source>
</evidence>
<sequence>MASSFFSDFGLMWYLEELKKKEFMKFKELLKEETSHLGLKQIPWAEVKKASREELACLLLKHYEEEQAWDVTFRVFQRIDRRDLCERAIRESTGHSKLYQAHVREKYSNILAKKSIATLHQNLDETITQEEIKSLELLFTPQKPGKQAHAVLLKGNQGVGKTTFLIKFMLAWSKGLIYKDRFSYVFYFCCQELKQLPVTSLAELITSTWPSTSAPVSEILAHPEKVLFMVDSFEMLGSDLGEPEGELCRDWVEVRPPQLLLSSLLRRRMVPECSLLITVDIKARQSLEDRLRDLDVRVLGGFRESDIKLYIYGMFQDLHRAAEAFSLIQSKEWFLALCRFPVLCCLAGTALKHEMDEGKDVARTFQRTTSLYTSFLFNLFTPRTTDSPSWQGQAQLQTLCSLAAQGMWTNCFVFWEKDLRRNGIEGSDVPALLELGILLRCRGSEPSYKFLHPSIQEFCAALFYLLKSPGHHPHPAVQGTQDLLVTFLEKSRAYWVFLGCFLFGLLHERERQKLDAFFGFQLSSEVKQQVYQYLQSLSTVRNLHERIVFLALFYCLFEMQEETFVSQAMNLMQELTFTMSGKLDLEVAAYCLKHCSKLRQLSISIQDLPFFFPHRSNADLVCWHQVCSVLTTNKHLRVLQIKDSVLSDCATGTLLNQLRQPNCLVENLMINNARLHCDSWLLFEVFIHNPNVKYLSLNNTDLCRDAVRNLCSVLSHPTCVSCPRPRGHPDCKAFASILMEGRKLKQLNLASNFLKKGVRTLCKALCHPDCTLQFLVLAFCYLSNWCWDYLAEVLLTSKSLTHLDLSLNTLRDEGLKVLCEALRYPTCMLKTLSLMQCSITAGGCRDLAAVLTSNQNLTSLLLAKNHLGDTGVKLLCGAVAQPGCRLENLGLDDCGLTGACCEDLADMLTSSKTLTTLSLIQNPLDHCGVAVLCEGLRHPECTLRVLGLNKAAFDKKTQALLIDEEKRNPNLAVLES</sequence>
<dbReference type="GO" id="GO:0005524">
    <property type="term" value="F:ATP binding"/>
    <property type="evidence" value="ECO:0007669"/>
    <property type="project" value="UniProtKB-KW"/>
</dbReference>
<dbReference type="InterPro" id="IPR027417">
    <property type="entry name" value="P-loop_NTPase"/>
</dbReference>
<evidence type="ECO:0000256" key="6">
    <source>
        <dbReference type="ARBA" id="ARBA00023198"/>
    </source>
</evidence>
<dbReference type="Pfam" id="PF05729">
    <property type="entry name" value="NACHT"/>
    <property type="match status" value="1"/>
</dbReference>
<keyword evidence="2" id="KW-0433">Leucine-rich repeat</keyword>
<name>A0A8C2UHU3_CHILA</name>
<keyword evidence="6" id="KW-0395">Inflammatory response</keyword>
<dbReference type="FunFam" id="1.10.533.10:FF:000056">
    <property type="entry name" value="NACHT, LRR and PYD domains-containing protein 14"/>
    <property type="match status" value="1"/>
</dbReference>
<dbReference type="Gene3D" id="3.80.10.10">
    <property type="entry name" value="Ribonuclease Inhibitor"/>
    <property type="match status" value="3"/>
</dbReference>
<reference evidence="10" key="2">
    <citation type="submission" date="2025-09" db="UniProtKB">
        <authorList>
            <consortium name="Ensembl"/>
        </authorList>
    </citation>
    <scope>IDENTIFICATION</scope>
</reference>
<dbReference type="GO" id="GO:1990168">
    <property type="term" value="P:protein K33-linked deubiquitination"/>
    <property type="evidence" value="ECO:0007669"/>
    <property type="project" value="Ensembl"/>
</dbReference>
<evidence type="ECO:0000313" key="11">
    <source>
        <dbReference type="Proteomes" id="UP000694398"/>
    </source>
</evidence>
<dbReference type="OMA" id="MWLRESI"/>
<dbReference type="InterPro" id="IPR004020">
    <property type="entry name" value="DAPIN"/>
</dbReference>
<dbReference type="InterPro" id="IPR041075">
    <property type="entry name" value="NOD1/2_WH"/>
</dbReference>
<dbReference type="SUPFAM" id="SSF52540">
    <property type="entry name" value="P-loop containing nucleoside triphosphate hydrolases"/>
    <property type="match status" value="1"/>
</dbReference>
<dbReference type="Pfam" id="PF17776">
    <property type="entry name" value="NLRC4_HD2"/>
    <property type="match status" value="1"/>
</dbReference>
<reference evidence="10" key="1">
    <citation type="submission" date="2025-08" db="UniProtKB">
        <authorList>
            <consortium name="Ensembl"/>
        </authorList>
    </citation>
    <scope>IDENTIFICATION</scope>
</reference>
<dbReference type="Pfam" id="PF17779">
    <property type="entry name" value="WHD_NOD2"/>
    <property type="match status" value="1"/>
</dbReference>
<dbReference type="Ensembl" id="ENSCLAT00000000202.1">
    <property type="protein sequence ID" value="ENSCLAP00000000175.1"/>
    <property type="gene ID" value="ENSCLAG00000000178.1"/>
</dbReference>
<dbReference type="SUPFAM" id="SSF47986">
    <property type="entry name" value="DEATH domain"/>
    <property type="match status" value="1"/>
</dbReference>
<dbReference type="GO" id="GO:0070936">
    <property type="term" value="P:protein K48-linked ubiquitination"/>
    <property type="evidence" value="ECO:0007669"/>
    <property type="project" value="Ensembl"/>
</dbReference>
<dbReference type="Gene3D" id="3.40.50.300">
    <property type="entry name" value="P-loop containing nucleotide triphosphate hydrolases"/>
    <property type="match status" value="1"/>
</dbReference>
<dbReference type="InterPro" id="IPR050637">
    <property type="entry name" value="NLRP_innate_immun_reg"/>
</dbReference>
<evidence type="ECO:0000256" key="7">
    <source>
        <dbReference type="ARBA" id="ARBA00059788"/>
    </source>
</evidence>
<evidence type="ECO:0000256" key="1">
    <source>
        <dbReference type="ARBA" id="ARBA00008665"/>
    </source>
</evidence>
<dbReference type="PROSITE" id="PS50824">
    <property type="entry name" value="DAPIN"/>
    <property type="match status" value="1"/>
</dbReference>
<dbReference type="GO" id="GO:0140374">
    <property type="term" value="P:antiviral innate immune response"/>
    <property type="evidence" value="ECO:0007669"/>
    <property type="project" value="Ensembl"/>
</dbReference>
<keyword evidence="11" id="KW-1185">Reference proteome</keyword>